<protein>
    <recommendedName>
        <fullName evidence="1">Metallo-beta-lactamase domain-containing protein</fullName>
    </recommendedName>
</protein>
<dbReference type="EMBL" id="KV921385">
    <property type="protein sequence ID" value="ORE16457.1"/>
    <property type="molecule type" value="Genomic_DNA"/>
</dbReference>
<name>A0A1X0RWS3_RHIZD</name>
<dbReference type="SUPFAM" id="SSF56281">
    <property type="entry name" value="Metallo-hydrolase/oxidoreductase"/>
    <property type="match status" value="1"/>
</dbReference>
<dbReference type="Proteomes" id="UP000242381">
    <property type="component" value="Unassembled WGS sequence"/>
</dbReference>
<gene>
    <name evidence="2" type="ORF">BCV71DRAFT_228084</name>
</gene>
<dbReference type="AlphaFoldDB" id="A0A1X0RWS3"/>
<dbReference type="Pfam" id="PF12706">
    <property type="entry name" value="Lactamase_B_2"/>
    <property type="match status" value="1"/>
</dbReference>
<dbReference type="OMA" id="CGPDFRQ"/>
<dbReference type="CDD" id="cd16279">
    <property type="entry name" value="metallo-hydrolase-like_MBL-fold"/>
    <property type="match status" value="1"/>
</dbReference>
<feature type="domain" description="Metallo-beta-lactamase" evidence="1">
    <location>
        <begin position="68"/>
        <end position="264"/>
    </location>
</feature>
<reference evidence="2 3" key="1">
    <citation type="journal article" date="2016" name="Proc. Natl. Acad. Sci. U.S.A.">
        <title>Lipid metabolic changes in an early divergent fungus govern the establishment of a mutualistic symbiosis with endobacteria.</title>
        <authorList>
            <person name="Lastovetsky O.A."/>
            <person name="Gaspar M.L."/>
            <person name="Mondo S.J."/>
            <person name="LaButti K.M."/>
            <person name="Sandor L."/>
            <person name="Grigoriev I.V."/>
            <person name="Henry S.A."/>
            <person name="Pawlowska T.E."/>
        </authorList>
    </citation>
    <scope>NUCLEOTIDE SEQUENCE [LARGE SCALE GENOMIC DNA]</scope>
    <source>
        <strain evidence="2 3">ATCC 11559</strain>
    </source>
</reference>
<dbReference type="PANTHER" id="PTHR42663:SF6">
    <property type="entry name" value="HYDROLASE C777.06C-RELATED"/>
    <property type="match status" value="1"/>
</dbReference>
<organism evidence="2 3">
    <name type="scientific">Rhizopus microsporus</name>
    <dbReference type="NCBI Taxonomy" id="58291"/>
    <lineage>
        <taxon>Eukaryota</taxon>
        <taxon>Fungi</taxon>
        <taxon>Fungi incertae sedis</taxon>
        <taxon>Mucoromycota</taxon>
        <taxon>Mucoromycotina</taxon>
        <taxon>Mucoromycetes</taxon>
        <taxon>Mucorales</taxon>
        <taxon>Mucorineae</taxon>
        <taxon>Rhizopodaceae</taxon>
        <taxon>Rhizopus</taxon>
    </lineage>
</organism>
<evidence type="ECO:0000313" key="2">
    <source>
        <dbReference type="EMBL" id="ORE16457.1"/>
    </source>
</evidence>
<dbReference type="VEuPathDB" id="FungiDB:BCV72DRAFT_216553"/>
<dbReference type="InterPro" id="IPR036866">
    <property type="entry name" value="RibonucZ/Hydroxyglut_hydro"/>
</dbReference>
<dbReference type="InterPro" id="IPR001279">
    <property type="entry name" value="Metallo-B-lactamas"/>
</dbReference>
<accession>A0A1X0RWS3</accession>
<evidence type="ECO:0000259" key="1">
    <source>
        <dbReference type="Pfam" id="PF12706"/>
    </source>
</evidence>
<dbReference type="PANTHER" id="PTHR42663">
    <property type="entry name" value="HYDROLASE C777.06C-RELATED-RELATED"/>
    <property type="match status" value="1"/>
</dbReference>
<sequence length="323" mass="36222">MATVEDIIFLGTGTSSSVPTVACLTDPAKSCSVCLSAMTPEGHKNNRKNTCLIVRFRKHDDPPESRLRNVLIDCGKTFYTSAITILPHYGIRELDGVILTHGHADACYGLDDLRGWTLGSSIQSHINVYLSSEAMEVVTRTFPYLVDSSLATGGGQVADFKYHVFDANKSFTIEGLEFTPLEVHHGIYLTTKEPYYCYGFKFDGVSYISDTNYIPPHTMELIQDKSRVFIVDCLRLTDPHPSHFSLEQSIEATRQARASKSYYVGFTHRIDHDDLEKKLKELEAKEGIKVSPAYDGLRVVLRNKGEIIESSYLQPTQIIIKEK</sequence>
<evidence type="ECO:0000313" key="3">
    <source>
        <dbReference type="Proteomes" id="UP000242381"/>
    </source>
</evidence>
<dbReference type="Gene3D" id="3.60.15.10">
    <property type="entry name" value="Ribonuclease Z/Hydroxyacylglutathione hydrolase-like"/>
    <property type="match status" value="1"/>
</dbReference>
<proteinExistence type="predicted"/>